<feature type="compositionally biased region" description="Low complexity" evidence="4">
    <location>
        <begin position="382"/>
        <end position="405"/>
    </location>
</feature>
<evidence type="ECO:0000256" key="2">
    <source>
        <dbReference type="ARBA" id="ARBA00022827"/>
    </source>
</evidence>
<feature type="region of interest" description="Disordered" evidence="4">
    <location>
        <begin position="376"/>
        <end position="405"/>
    </location>
</feature>
<evidence type="ECO:0000256" key="3">
    <source>
        <dbReference type="ARBA" id="ARBA00023002"/>
    </source>
</evidence>
<dbReference type="AlphaFoldDB" id="A0A5C3E6P5"/>
<dbReference type="GO" id="GO:0044550">
    <property type="term" value="P:secondary metabolite biosynthetic process"/>
    <property type="evidence" value="ECO:0007669"/>
    <property type="project" value="TreeGrafter"/>
</dbReference>
<evidence type="ECO:0000256" key="1">
    <source>
        <dbReference type="ARBA" id="ARBA00022630"/>
    </source>
</evidence>
<dbReference type="OrthoDB" id="417877at2759"/>
<evidence type="ECO:0000256" key="4">
    <source>
        <dbReference type="SAM" id="MobiDB-lite"/>
    </source>
</evidence>
<dbReference type="Gene3D" id="3.50.50.60">
    <property type="entry name" value="FAD/NAD(P)-binding domain"/>
    <property type="match status" value="1"/>
</dbReference>
<name>A0A5C3E6P5_9BASI</name>
<dbReference type="PANTHER" id="PTHR46720">
    <property type="entry name" value="HYDROXYLASE, PUTATIVE (AFU_ORTHOLOGUE AFUA_3G01460)-RELATED"/>
    <property type="match status" value="1"/>
</dbReference>
<dbReference type="GO" id="GO:0016491">
    <property type="term" value="F:oxidoreductase activity"/>
    <property type="evidence" value="ECO:0007669"/>
    <property type="project" value="UniProtKB-KW"/>
</dbReference>
<proteinExistence type="predicted"/>
<feature type="domain" description="FAD-binding" evidence="5">
    <location>
        <begin position="109"/>
        <end position="269"/>
    </location>
</feature>
<keyword evidence="7" id="KW-1185">Reference proteome</keyword>
<dbReference type="SUPFAM" id="SSF51905">
    <property type="entry name" value="FAD/NAD(P)-binding domain"/>
    <property type="match status" value="1"/>
</dbReference>
<dbReference type="SUPFAM" id="SSF54373">
    <property type="entry name" value="FAD-linked reductases, C-terminal domain"/>
    <property type="match status" value="1"/>
</dbReference>
<dbReference type="InterPro" id="IPR051104">
    <property type="entry name" value="FAD_monoxygenase"/>
</dbReference>
<dbReference type="Pfam" id="PF01494">
    <property type="entry name" value="FAD_binding_3"/>
    <property type="match status" value="1"/>
</dbReference>
<dbReference type="EMBL" id="OOIN01000013">
    <property type="protein sequence ID" value="SPO26128.1"/>
    <property type="molecule type" value="Genomic_DNA"/>
</dbReference>
<gene>
    <name evidence="6" type="ORF">UTRI_02404</name>
</gene>
<dbReference type="Proteomes" id="UP000324022">
    <property type="component" value="Unassembled WGS sequence"/>
</dbReference>
<evidence type="ECO:0000313" key="6">
    <source>
        <dbReference type="EMBL" id="SPO26128.1"/>
    </source>
</evidence>
<dbReference type="InterPro" id="IPR036188">
    <property type="entry name" value="FAD/NAD-bd_sf"/>
</dbReference>
<dbReference type="InterPro" id="IPR002938">
    <property type="entry name" value="FAD-bd"/>
</dbReference>
<dbReference type="GO" id="GO:0071949">
    <property type="term" value="F:FAD binding"/>
    <property type="evidence" value="ECO:0007669"/>
    <property type="project" value="InterPro"/>
</dbReference>
<accession>A0A5C3E6P5</accession>
<sequence length="476" mass="52807">MCDGARSGTYEEGGWGLGGTTRVHHLGSTESGLTRKSVCLNLFLAKGAYNARESRLLSPRFISLPHLDDPYHLSPPTTASDIDTDPPLSQHLDSLCRSTRHVFCPKKDFQVAIIGGGIGGLTLAIGLHDRGVPVHIFESAPKFAEIGAGIAIGPNAQNALQRLNLYDSFLGFADFQERNLFFQWRLAEPEEQTLLSETICKKYGMASIHRAELLDTFIQKVPKQICSFGKRLKSIEQPTEQEGGKVKLTFEDGSTHEADLVIGCDVAGSDSLVWSGTWAYRGLIPREQFVEALGKEKGELYADTAQMMLAKDSHILIFPIQGGKTVNIATLDSETTQQALLDDFSTYSSDLIKVLKCIEKPSKWALHQHTAVYRTKAPWQAKPSKTPSSSPTSSPIQGQQRQLGQSVQVYDKIRVPRANRVLETSLEAGETYEFRGVAADDPHALGQHLVERFDHIWDYDHDQEKKDMEDWLEANL</sequence>
<reference evidence="6 7" key="1">
    <citation type="submission" date="2018-03" db="EMBL/GenBank/DDBJ databases">
        <authorList>
            <person name="Guldener U."/>
        </authorList>
    </citation>
    <scope>NUCLEOTIDE SEQUENCE [LARGE SCALE GENOMIC DNA]</scope>
    <source>
        <strain evidence="6 7">NBRC100155</strain>
    </source>
</reference>
<evidence type="ECO:0000313" key="7">
    <source>
        <dbReference type="Proteomes" id="UP000324022"/>
    </source>
</evidence>
<keyword evidence="3" id="KW-0560">Oxidoreductase</keyword>
<dbReference type="PANTHER" id="PTHR46720:SF3">
    <property type="entry name" value="FAD-BINDING DOMAIN-CONTAINING PROTEIN-RELATED"/>
    <property type="match status" value="1"/>
</dbReference>
<keyword evidence="2" id="KW-0274">FAD</keyword>
<protein>
    <submittedName>
        <fullName evidence="6">Related to Salicylate hydroxylase</fullName>
    </submittedName>
</protein>
<keyword evidence="1" id="KW-0285">Flavoprotein</keyword>
<evidence type="ECO:0000259" key="5">
    <source>
        <dbReference type="Pfam" id="PF01494"/>
    </source>
</evidence>
<organism evidence="6 7">
    <name type="scientific">Ustilago trichophora</name>
    <dbReference type="NCBI Taxonomy" id="86804"/>
    <lineage>
        <taxon>Eukaryota</taxon>
        <taxon>Fungi</taxon>
        <taxon>Dikarya</taxon>
        <taxon>Basidiomycota</taxon>
        <taxon>Ustilaginomycotina</taxon>
        <taxon>Ustilaginomycetes</taxon>
        <taxon>Ustilaginales</taxon>
        <taxon>Ustilaginaceae</taxon>
        <taxon>Ustilago</taxon>
    </lineage>
</organism>
<dbReference type="PRINTS" id="PR00420">
    <property type="entry name" value="RNGMNOXGNASE"/>
</dbReference>